<sequence length="286" mass="29863">MQTRRCEAEETHRQRCRCLCRRASVHPYHPVRIRAGIPLGDVGCCLLAVAVAVADRNPWSSITARVTRDTGAPASSARWYASSPSTSPPRNARRTRRCTSRDVSSCWSAISGPSARASNPDSSSVPSLGPPSRARAPPYGRAENWAPVPSSSSLMRAGAAASWSSRQSPSPPSDQQPRSQDSSSSSSVGWSSLAIRSSNARSTAAAAAAHSSSPTGTRHATSSIVSTSSSWPPAPPQRYLCSTMSRKVAAASDAAAGIMVRDTVLSSCASSTSFSTAIMSSLLATA</sequence>
<protein>
    <submittedName>
        <fullName evidence="2">Uncharacterized protein</fullName>
    </submittedName>
</protein>
<proteinExistence type="predicted"/>
<evidence type="ECO:0000256" key="1">
    <source>
        <dbReference type="SAM" id="MobiDB-lite"/>
    </source>
</evidence>
<dbReference type="AlphaFoldDB" id="A0A1B6QPK1"/>
<gene>
    <name evidence="2" type="ORF">SORBI_3001G369101</name>
</gene>
<organism evidence="2 3">
    <name type="scientific">Sorghum bicolor</name>
    <name type="common">Sorghum</name>
    <name type="synonym">Sorghum vulgare</name>
    <dbReference type="NCBI Taxonomy" id="4558"/>
    <lineage>
        <taxon>Eukaryota</taxon>
        <taxon>Viridiplantae</taxon>
        <taxon>Streptophyta</taxon>
        <taxon>Embryophyta</taxon>
        <taxon>Tracheophyta</taxon>
        <taxon>Spermatophyta</taxon>
        <taxon>Magnoliopsida</taxon>
        <taxon>Liliopsida</taxon>
        <taxon>Poales</taxon>
        <taxon>Poaceae</taxon>
        <taxon>PACMAD clade</taxon>
        <taxon>Panicoideae</taxon>
        <taxon>Andropogonodae</taxon>
        <taxon>Andropogoneae</taxon>
        <taxon>Sorghinae</taxon>
        <taxon>Sorghum</taxon>
    </lineage>
</organism>
<feature type="compositionally biased region" description="Low complexity" evidence="1">
    <location>
        <begin position="175"/>
        <end position="190"/>
    </location>
</feature>
<dbReference type="InParanoid" id="A0A1B6QPK1"/>
<dbReference type="Proteomes" id="UP000000768">
    <property type="component" value="Chromosome 1"/>
</dbReference>
<dbReference type="EMBL" id="CM000760">
    <property type="protein sequence ID" value="KXG39849.2"/>
    <property type="molecule type" value="Genomic_DNA"/>
</dbReference>
<dbReference type="Gramene" id="KXG39849">
    <property type="protein sequence ID" value="KXG39849"/>
    <property type="gene ID" value="SORBI_3001G369101"/>
</dbReference>
<reference evidence="2 3" key="1">
    <citation type="journal article" date="2009" name="Nature">
        <title>The Sorghum bicolor genome and the diversification of grasses.</title>
        <authorList>
            <person name="Paterson A.H."/>
            <person name="Bowers J.E."/>
            <person name="Bruggmann R."/>
            <person name="Dubchak I."/>
            <person name="Grimwood J."/>
            <person name="Gundlach H."/>
            <person name="Haberer G."/>
            <person name="Hellsten U."/>
            <person name="Mitros T."/>
            <person name="Poliakov A."/>
            <person name="Schmutz J."/>
            <person name="Spannagl M."/>
            <person name="Tang H."/>
            <person name="Wang X."/>
            <person name="Wicker T."/>
            <person name="Bharti A.K."/>
            <person name="Chapman J."/>
            <person name="Feltus F.A."/>
            <person name="Gowik U."/>
            <person name="Grigoriev I.V."/>
            <person name="Lyons E."/>
            <person name="Maher C.A."/>
            <person name="Martis M."/>
            <person name="Narechania A."/>
            <person name="Otillar R.P."/>
            <person name="Penning B.W."/>
            <person name="Salamov A.A."/>
            <person name="Wang Y."/>
            <person name="Zhang L."/>
            <person name="Carpita N.C."/>
            <person name="Freeling M."/>
            <person name="Gingle A.R."/>
            <person name="Hash C.T."/>
            <person name="Keller B."/>
            <person name="Klein P."/>
            <person name="Kresovich S."/>
            <person name="McCann M.C."/>
            <person name="Ming R."/>
            <person name="Peterson D.G."/>
            <person name="Mehboob-ur-Rahman"/>
            <person name="Ware D."/>
            <person name="Westhoff P."/>
            <person name="Mayer K.F."/>
            <person name="Messing J."/>
            <person name="Rokhsar D.S."/>
        </authorList>
    </citation>
    <scope>NUCLEOTIDE SEQUENCE [LARGE SCALE GENOMIC DNA]</scope>
    <source>
        <strain evidence="3">cv. BTx623</strain>
    </source>
</reference>
<feature type="compositionally biased region" description="Polar residues" evidence="1">
    <location>
        <begin position="116"/>
        <end position="126"/>
    </location>
</feature>
<feature type="compositionally biased region" description="Low complexity" evidence="1">
    <location>
        <begin position="204"/>
        <end position="213"/>
    </location>
</feature>
<feature type="region of interest" description="Disordered" evidence="1">
    <location>
        <begin position="204"/>
        <end position="235"/>
    </location>
</feature>
<evidence type="ECO:0000313" key="3">
    <source>
        <dbReference type="Proteomes" id="UP000000768"/>
    </source>
</evidence>
<reference evidence="3" key="2">
    <citation type="journal article" date="2018" name="Plant J.">
        <title>The Sorghum bicolor reference genome: improved assembly, gene annotations, a transcriptome atlas, and signatures of genome organization.</title>
        <authorList>
            <person name="McCormick R.F."/>
            <person name="Truong S.K."/>
            <person name="Sreedasyam A."/>
            <person name="Jenkins J."/>
            <person name="Shu S."/>
            <person name="Sims D."/>
            <person name="Kennedy M."/>
            <person name="Amirebrahimi M."/>
            <person name="Weers B.D."/>
            <person name="McKinley B."/>
            <person name="Mattison A."/>
            <person name="Morishige D.T."/>
            <person name="Grimwood J."/>
            <person name="Schmutz J."/>
            <person name="Mullet J.E."/>
        </authorList>
    </citation>
    <scope>NUCLEOTIDE SEQUENCE [LARGE SCALE GENOMIC DNA]</scope>
    <source>
        <strain evidence="3">cv. BTx623</strain>
    </source>
</reference>
<feature type="region of interest" description="Disordered" evidence="1">
    <location>
        <begin position="67"/>
        <end position="190"/>
    </location>
</feature>
<feature type="compositionally biased region" description="Low complexity" evidence="1">
    <location>
        <begin position="221"/>
        <end position="230"/>
    </location>
</feature>
<evidence type="ECO:0000313" key="2">
    <source>
        <dbReference type="EMBL" id="KXG39849.2"/>
    </source>
</evidence>
<accession>A0A1B6QPK1</accession>
<name>A0A1B6QPK1_SORBI</name>
<keyword evidence="3" id="KW-1185">Reference proteome</keyword>